<reference evidence="5" key="1">
    <citation type="submission" date="2016-08" db="EMBL/GenBank/DDBJ databases">
        <authorList>
            <person name="Merda D."/>
            <person name="Briand M."/>
            <person name="Taghouti G."/>
            <person name="Carrere S."/>
            <person name="Gouzy J."/>
            <person name="Portier P."/>
            <person name="Jacques M.-A."/>
            <person name="Fischer-Le Saux M."/>
        </authorList>
    </citation>
    <scope>NUCLEOTIDE SEQUENCE [LARGE SCALE GENOMIC DNA]</scope>
    <source>
        <strain evidence="5">CFBP1156</strain>
    </source>
</reference>
<sequence length="308" mass="33134">MGMNNIVTVAGATGQLGQRVALALARRGASVRALLRSTSSHRGHEALLRAGADVRSVSFEDGPGLTEAVRGSSCVVSALSGLADVIVDAQTNLLGAVEAAEVPRFMPSDFSCDLTKVPPGENRNFDLRRTFHDVLAKSPVRATSILNGAFADMLAWTRSPLYDFARCRVAYWGSPDQRLDFTAMDDVGEFTAAAALDAAAPRFLRIAGNEASARDLAGIARDVFGAPYELACEGALSELADRIRAVRAADPASEASVFPPFQGMQYLHNMFTGQGKLLSLDNDRYPEIRWTSVRELLQQRKSSTQAEV</sequence>
<dbReference type="PANTHER" id="PTHR47706:SF1">
    <property type="entry name" value="CIPA-LIKE, PUTATIVE (AFU_ORTHOLOGUE AFUA_1G12460)-RELATED"/>
    <property type="match status" value="1"/>
</dbReference>
<dbReference type="Proteomes" id="UP000238261">
    <property type="component" value="Unassembled WGS sequence"/>
</dbReference>
<comment type="caution">
    <text evidence="4">The sequence shown here is derived from an EMBL/GenBank/DDBJ whole genome shotgun (WGS) entry which is preliminary data.</text>
</comment>
<proteinExistence type="predicted"/>
<dbReference type="InterPro" id="IPR051609">
    <property type="entry name" value="NmrA/Isoflavone_reductase-like"/>
</dbReference>
<dbReference type="SUPFAM" id="SSF51735">
    <property type="entry name" value="NAD(P)-binding Rossmann-fold domains"/>
    <property type="match status" value="1"/>
</dbReference>
<keyword evidence="2" id="KW-0560">Oxidoreductase</keyword>
<accession>A0A2S7ESJ0</accession>
<organism evidence="4 5">
    <name type="scientific">Xanthomonas hyacinthi</name>
    <dbReference type="NCBI Taxonomy" id="56455"/>
    <lineage>
        <taxon>Bacteria</taxon>
        <taxon>Pseudomonadati</taxon>
        <taxon>Pseudomonadota</taxon>
        <taxon>Gammaproteobacteria</taxon>
        <taxon>Lysobacterales</taxon>
        <taxon>Lysobacteraceae</taxon>
        <taxon>Xanthomonas</taxon>
    </lineage>
</organism>
<dbReference type="GO" id="GO:0016491">
    <property type="term" value="F:oxidoreductase activity"/>
    <property type="evidence" value="ECO:0007669"/>
    <property type="project" value="UniProtKB-KW"/>
</dbReference>
<evidence type="ECO:0000256" key="1">
    <source>
        <dbReference type="ARBA" id="ARBA00022857"/>
    </source>
</evidence>
<protein>
    <recommendedName>
        <fullName evidence="3">NmrA-like domain-containing protein</fullName>
    </recommendedName>
</protein>
<keyword evidence="1" id="KW-0521">NADP</keyword>
<dbReference type="Gene3D" id="3.90.25.10">
    <property type="entry name" value="UDP-galactose 4-epimerase, domain 1"/>
    <property type="match status" value="1"/>
</dbReference>
<gene>
    <name evidence="4" type="ORF">XhyaCFBP1156_16855</name>
</gene>
<dbReference type="Pfam" id="PF05368">
    <property type="entry name" value="NmrA"/>
    <property type="match status" value="1"/>
</dbReference>
<evidence type="ECO:0000313" key="4">
    <source>
        <dbReference type="EMBL" id="PPU96082.1"/>
    </source>
</evidence>
<dbReference type="InterPro" id="IPR036291">
    <property type="entry name" value="NAD(P)-bd_dom_sf"/>
</dbReference>
<feature type="domain" description="NmrA-like" evidence="3">
    <location>
        <begin position="4"/>
        <end position="225"/>
    </location>
</feature>
<dbReference type="AlphaFoldDB" id="A0A2S7ESJ0"/>
<dbReference type="Gene3D" id="3.40.50.720">
    <property type="entry name" value="NAD(P)-binding Rossmann-like Domain"/>
    <property type="match status" value="1"/>
</dbReference>
<evidence type="ECO:0000259" key="3">
    <source>
        <dbReference type="Pfam" id="PF05368"/>
    </source>
</evidence>
<keyword evidence="5" id="KW-1185">Reference proteome</keyword>
<dbReference type="InterPro" id="IPR008030">
    <property type="entry name" value="NmrA-like"/>
</dbReference>
<name>A0A2S7ESJ0_9XANT</name>
<evidence type="ECO:0000313" key="5">
    <source>
        <dbReference type="Proteomes" id="UP000238261"/>
    </source>
</evidence>
<dbReference type="PANTHER" id="PTHR47706">
    <property type="entry name" value="NMRA-LIKE FAMILY PROTEIN"/>
    <property type="match status" value="1"/>
</dbReference>
<evidence type="ECO:0000256" key="2">
    <source>
        <dbReference type="ARBA" id="ARBA00023002"/>
    </source>
</evidence>
<dbReference type="EMBL" id="MDEG01000019">
    <property type="protein sequence ID" value="PPU96082.1"/>
    <property type="molecule type" value="Genomic_DNA"/>
</dbReference>
<dbReference type="OrthoDB" id="5540862at2"/>